<dbReference type="Pfam" id="PF00005">
    <property type="entry name" value="ABC_tran"/>
    <property type="match status" value="1"/>
</dbReference>
<keyword evidence="3 8" id="KW-0812">Transmembrane</keyword>
<evidence type="ECO:0000313" key="11">
    <source>
        <dbReference type="EMBL" id="TCV99639.1"/>
    </source>
</evidence>
<feature type="transmembrane region" description="Helical" evidence="8">
    <location>
        <begin position="162"/>
        <end position="181"/>
    </location>
</feature>
<dbReference type="Pfam" id="PF00664">
    <property type="entry name" value="ABC_membrane"/>
    <property type="match status" value="1"/>
</dbReference>
<dbReference type="GO" id="GO:0016887">
    <property type="term" value="F:ATP hydrolysis activity"/>
    <property type="evidence" value="ECO:0007669"/>
    <property type="project" value="InterPro"/>
</dbReference>
<evidence type="ECO:0000256" key="5">
    <source>
        <dbReference type="ARBA" id="ARBA00022840"/>
    </source>
</evidence>
<keyword evidence="5 11" id="KW-0067">ATP-binding</keyword>
<dbReference type="PROSITE" id="PS50893">
    <property type="entry name" value="ABC_TRANSPORTER_2"/>
    <property type="match status" value="1"/>
</dbReference>
<keyword evidence="4" id="KW-0547">Nucleotide-binding</keyword>
<dbReference type="PROSITE" id="PS50929">
    <property type="entry name" value="ABC_TM1F"/>
    <property type="match status" value="1"/>
</dbReference>
<feature type="transmembrane region" description="Helical" evidence="8">
    <location>
        <begin position="138"/>
        <end position="156"/>
    </location>
</feature>
<dbReference type="CDD" id="cd18547">
    <property type="entry name" value="ABC_6TM_Tm288_like"/>
    <property type="match status" value="1"/>
</dbReference>
<dbReference type="Gene3D" id="1.20.1560.10">
    <property type="entry name" value="ABC transporter type 1, transmembrane domain"/>
    <property type="match status" value="1"/>
</dbReference>
<comment type="caution">
    <text evidence="11">The sequence shown here is derived from an EMBL/GenBank/DDBJ whole genome shotgun (WGS) entry which is preliminary data.</text>
</comment>
<evidence type="ECO:0000259" key="10">
    <source>
        <dbReference type="PROSITE" id="PS50929"/>
    </source>
</evidence>
<feature type="transmembrane region" description="Helical" evidence="8">
    <location>
        <begin position="20"/>
        <end position="43"/>
    </location>
</feature>
<dbReference type="InterPro" id="IPR036640">
    <property type="entry name" value="ABC1_TM_sf"/>
</dbReference>
<dbReference type="SMART" id="SM00382">
    <property type="entry name" value="AAA"/>
    <property type="match status" value="1"/>
</dbReference>
<dbReference type="EMBL" id="SMCQ01000008">
    <property type="protein sequence ID" value="TCV99639.1"/>
    <property type="molecule type" value="Genomic_DNA"/>
</dbReference>
<feature type="domain" description="ABC transporter" evidence="9">
    <location>
        <begin position="338"/>
        <end position="572"/>
    </location>
</feature>
<dbReference type="RefSeq" id="WP_066448691.1">
    <property type="nucleotide sequence ID" value="NZ_JANKBF010000025.1"/>
</dbReference>
<evidence type="ECO:0000256" key="8">
    <source>
        <dbReference type="SAM" id="Phobius"/>
    </source>
</evidence>
<feature type="domain" description="ABC transmembrane type-1" evidence="10">
    <location>
        <begin position="22"/>
        <end position="305"/>
    </location>
</feature>
<dbReference type="Gene3D" id="3.40.50.300">
    <property type="entry name" value="P-loop containing nucleotide triphosphate hydrolases"/>
    <property type="match status" value="1"/>
</dbReference>
<evidence type="ECO:0000256" key="3">
    <source>
        <dbReference type="ARBA" id="ARBA00022692"/>
    </source>
</evidence>
<dbReference type="InterPro" id="IPR027417">
    <property type="entry name" value="P-loop_NTPase"/>
</dbReference>
<evidence type="ECO:0000256" key="7">
    <source>
        <dbReference type="ARBA" id="ARBA00023136"/>
    </source>
</evidence>
<sequence>MDTKTIKRLLLFCRPYMKYLYLALFCSACQIIFTLLTPVLIGQAVDHIIGKGLVDFDQLFRKMFLIIGSVCIAEVFDWLVMRLSNTMTYSITKDLRNQLFMKYSTLSLSYIDGHSHGDLLSRMVNDIDLIGDGLLQGFTHLFSGIATIIGTIAFMLYISVPIALIVIVLTPLSLVVATIIANKTYKYFQEQLALRGELGGYVEEMIGQQKIVKAFGYEEENQQRFEEINQRVYVSGVKSQFLGALANPSTRVVNNIVYASVCIAGSLYVVMGNMSVGALSSFLSYANQYTKPFNEISNVFTELQTAFASAARVFKLLDTPSENIIEQPQTIQDVQGHVQIQNLSFAYEENQTLIENLNVEAKPGQTIAIVGPTGCGKTTLINLLMRFYDPKAGRIMIDGVNTLDMEREYVRSLYGMVLQDSWLFSGTIKENIAYGCENASDEDIIEAAKNAHAHKFIMQLKDGYDTLVSEDGGNLSQGQRQLLCIARIMLVKPPMLILDEATSSIDTRTERQIQDAFDQMMQGRTTFIVAHRLSTIQKADQILVMNHGQIIEQGRHDELLAKKGFYHHLYYSQFDLSQN</sequence>
<evidence type="ECO:0000313" key="12">
    <source>
        <dbReference type="Proteomes" id="UP000295515"/>
    </source>
</evidence>
<dbReference type="InterPro" id="IPR017871">
    <property type="entry name" value="ABC_transporter-like_CS"/>
</dbReference>
<evidence type="ECO:0000256" key="4">
    <source>
        <dbReference type="ARBA" id="ARBA00022741"/>
    </source>
</evidence>
<dbReference type="SUPFAM" id="SSF90123">
    <property type="entry name" value="ABC transporter transmembrane region"/>
    <property type="match status" value="1"/>
</dbReference>
<evidence type="ECO:0000256" key="1">
    <source>
        <dbReference type="ARBA" id="ARBA00004651"/>
    </source>
</evidence>
<evidence type="ECO:0000259" key="9">
    <source>
        <dbReference type="PROSITE" id="PS50893"/>
    </source>
</evidence>
<gene>
    <name evidence="11" type="ORF">EDD60_10880</name>
</gene>
<dbReference type="GO" id="GO:0015421">
    <property type="term" value="F:ABC-type oligopeptide transporter activity"/>
    <property type="evidence" value="ECO:0007669"/>
    <property type="project" value="TreeGrafter"/>
</dbReference>
<feature type="transmembrane region" description="Helical" evidence="8">
    <location>
        <begin position="63"/>
        <end position="80"/>
    </location>
</feature>
<feature type="transmembrane region" description="Helical" evidence="8">
    <location>
        <begin position="256"/>
        <end position="283"/>
    </location>
</feature>
<dbReference type="AlphaFoldDB" id="A0A4R3Z3D3"/>
<keyword evidence="6 8" id="KW-1133">Transmembrane helix</keyword>
<dbReference type="PROSITE" id="PS00211">
    <property type="entry name" value="ABC_TRANSPORTER_1"/>
    <property type="match status" value="1"/>
</dbReference>
<dbReference type="GO" id="GO:0005524">
    <property type="term" value="F:ATP binding"/>
    <property type="evidence" value="ECO:0007669"/>
    <property type="project" value="UniProtKB-KW"/>
</dbReference>
<dbReference type="GO" id="GO:0005886">
    <property type="term" value="C:plasma membrane"/>
    <property type="evidence" value="ECO:0007669"/>
    <property type="project" value="UniProtKB-SubCell"/>
</dbReference>
<evidence type="ECO:0000256" key="6">
    <source>
        <dbReference type="ARBA" id="ARBA00022989"/>
    </source>
</evidence>
<dbReference type="CDD" id="cd03254">
    <property type="entry name" value="ABCC_Glucan_exporter_like"/>
    <property type="match status" value="1"/>
</dbReference>
<proteinExistence type="predicted"/>
<evidence type="ECO:0000256" key="2">
    <source>
        <dbReference type="ARBA" id="ARBA00022448"/>
    </source>
</evidence>
<dbReference type="InterPro" id="IPR011527">
    <property type="entry name" value="ABC1_TM_dom"/>
</dbReference>
<dbReference type="InterPro" id="IPR003593">
    <property type="entry name" value="AAA+_ATPase"/>
</dbReference>
<dbReference type="InterPro" id="IPR039421">
    <property type="entry name" value="Type_1_exporter"/>
</dbReference>
<dbReference type="PANTHER" id="PTHR43394:SF1">
    <property type="entry name" value="ATP-BINDING CASSETTE SUB-FAMILY B MEMBER 10, MITOCHONDRIAL"/>
    <property type="match status" value="1"/>
</dbReference>
<accession>A0A4R3Z3D3</accession>
<dbReference type="FunFam" id="3.40.50.300:FF:000287">
    <property type="entry name" value="Multidrug ABC transporter ATP-binding protein"/>
    <property type="match status" value="1"/>
</dbReference>
<keyword evidence="2" id="KW-0813">Transport</keyword>
<dbReference type="Proteomes" id="UP000295515">
    <property type="component" value="Unassembled WGS sequence"/>
</dbReference>
<dbReference type="GeneID" id="98915275"/>
<reference evidence="11 12" key="1">
    <citation type="submission" date="2019-03" db="EMBL/GenBank/DDBJ databases">
        <title>Genomic Encyclopedia of Type Strains, Phase IV (KMG-IV): sequencing the most valuable type-strain genomes for metagenomic binning, comparative biology and taxonomic classification.</title>
        <authorList>
            <person name="Goeker M."/>
        </authorList>
    </citation>
    <scope>NUCLEOTIDE SEQUENCE [LARGE SCALE GENOMIC DNA]</scope>
    <source>
        <strain evidence="11 12">DSM 29487</strain>
    </source>
</reference>
<name>A0A4R3Z3D3_9FIRM</name>
<organism evidence="11 12">
    <name type="scientific">Longibaculum muris</name>
    <dbReference type="NCBI Taxonomy" id="1796628"/>
    <lineage>
        <taxon>Bacteria</taxon>
        <taxon>Bacillati</taxon>
        <taxon>Bacillota</taxon>
        <taxon>Erysipelotrichia</taxon>
        <taxon>Erysipelotrichales</taxon>
        <taxon>Coprobacillaceae</taxon>
        <taxon>Longibaculum</taxon>
    </lineage>
</organism>
<comment type="subcellular location">
    <subcellularLocation>
        <location evidence="1">Cell membrane</location>
        <topology evidence="1">Multi-pass membrane protein</topology>
    </subcellularLocation>
</comment>
<dbReference type="SUPFAM" id="SSF52540">
    <property type="entry name" value="P-loop containing nucleoside triphosphate hydrolases"/>
    <property type="match status" value="1"/>
</dbReference>
<keyword evidence="12" id="KW-1185">Reference proteome</keyword>
<keyword evidence="7 8" id="KW-0472">Membrane</keyword>
<protein>
    <submittedName>
        <fullName evidence="11">ATP-binding cassette subfamily B protein</fullName>
    </submittedName>
</protein>
<dbReference type="PANTHER" id="PTHR43394">
    <property type="entry name" value="ATP-DEPENDENT PERMEASE MDL1, MITOCHONDRIAL"/>
    <property type="match status" value="1"/>
</dbReference>
<dbReference type="InterPro" id="IPR003439">
    <property type="entry name" value="ABC_transporter-like_ATP-bd"/>
</dbReference>